<sequence length="335" mass="39265">MKKGLTHMPGCMTYQSATIDKPNLIVDAFVRFFSSVYQHSNQRNSYVFHKITGTCININKISEENVYRAICKLKNKLTAFLIKDCAYVFTPVLTHIFNLALRSESFPHIWKISLLKYFSEISTVFVLFNAFVRPQLEYNAIIWLPTAVEKCQSKFLMYLSFKKEGCFPSRGIAQIDLLAKHKIRSSERRRFDAAISFLYKLFHNKICCEPLLANFNIKAPTLSTRSQEVFVLPIPKSNVLKRSPVYFISESDQTLSRPEFVHDLNVYFDPKLAFTHHINVIIQDCFKSYSFIIRNSREFMNTSISKIEYANIIWFPYWVTYIANIERIQRRFLKS</sequence>
<feature type="non-terminal residue" evidence="1">
    <location>
        <position position="335"/>
    </location>
</feature>
<gene>
    <name evidence="1" type="ORF">BDFB_004349</name>
</gene>
<dbReference type="Proteomes" id="UP000292052">
    <property type="component" value="Unassembled WGS sequence"/>
</dbReference>
<evidence type="ECO:0000313" key="2">
    <source>
        <dbReference type="Proteomes" id="UP000292052"/>
    </source>
</evidence>
<protein>
    <submittedName>
        <fullName evidence="1">Uncharacterized protein</fullName>
    </submittedName>
</protein>
<dbReference type="OrthoDB" id="6776635at2759"/>
<accession>A0A482W159</accession>
<comment type="caution">
    <text evidence="1">The sequence shown here is derived from an EMBL/GenBank/DDBJ whole genome shotgun (WGS) entry which is preliminary data.</text>
</comment>
<dbReference type="AlphaFoldDB" id="A0A482W159"/>
<name>A0A482W159_ASBVE</name>
<proteinExistence type="predicted"/>
<dbReference type="EMBL" id="QDEB01043272">
    <property type="protein sequence ID" value="RZC38439.1"/>
    <property type="molecule type" value="Genomic_DNA"/>
</dbReference>
<keyword evidence="2" id="KW-1185">Reference proteome</keyword>
<reference evidence="1 2" key="1">
    <citation type="submission" date="2017-03" db="EMBL/GenBank/DDBJ databases">
        <title>Genome of the blue death feigning beetle - Asbolus verrucosus.</title>
        <authorList>
            <person name="Rider S.D."/>
        </authorList>
    </citation>
    <scope>NUCLEOTIDE SEQUENCE [LARGE SCALE GENOMIC DNA]</scope>
    <source>
        <strain evidence="1">Butters</strain>
        <tissue evidence="1">Head and leg muscle</tissue>
    </source>
</reference>
<organism evidence="1 2">
    <name type="scientific">Asbolus verrucosus</name>
    <name type="common">Desert ironclad beetle</name>
    <dbReference type="NCBI Taxonomy" id="1661398"/>
    <lineage>
        <taxon>Eukaryota</taxon>
        <taxon>Metazoa</taxon>
        <taxon>Ecdysozoa</taxon>
        <taxon>Arthropoda</taxon>
        <taxon>Hexapoda</taxon>
        <taxon>Insecta</taxon>
        <taxon>Pterygota</taxon>
        <taxon>Neoptera</taxon>
        <taxon>Endopterygota</taxon>
        <taxon>Coleoptera</taxon>
        <taxon>Polyphaga</taxon>
        <taxon>Cucujiformia</taxon>
        <taxon>Tenebrionidae</taxon>
        <taxon>Pimeliinae</taxon>
        <taxon>Asbolus</taxon>
    </lineage>
</organism>
<evidence type="ECO:0000313" key="1">
    <source>
        <dbReference type="EMBL" id="RZC38439.1"/>
    </source>
</evidence>